<reference evidence="11" key="1">
    <citation type="submission" date="2020-05" db="EMBL/GenBank/DDBJ databases">
        <authorList>
            <person name="Chiriac C."/>
            <person name="Salcher M."/>
            <person name="Ghai R."/>
            <person name="Kavagutti S V."/>
        </authorList>
    </citation>
    <scope>NUCLEOTIDE SEQUENCE</scope>
</reference>
<evidence type="ECO:0000256" key="5">
    <source>
        <dbReference type="ARBA" id="ARBA00022989"/>
    </source>
</evidence>
<evidence type="ECO:0000259" key="10">
    <source>
        <dbReference type="PROSITE" id="PS51779"/>
    </source>
</evidence>
<evidence type="ECO:0000256" key="7">
    <source>
        <dbReference type="ARBA" id="ARBA00023306"/>
    </source>
</evidence>
<evidence type="ECO:0000256" key="6">
    <source>
        <dbReference type="ARBA" id="ARBA00023136"/>
    </source>
</evidence>
<accession>A0A6J5YHG5</accession>
<dbReference type="EMBL" id="CAFBNC010000012">
    <property type="protein sequence ID" value="CAB4926766.1"/>
    <property type="molecule type" value="Genomic_DNA"/>
</dbReference>
<keyword evidence="7" id="KW-0131">Cell cycle</keyword>
<protein>
    <submittedName>
        <fullName evidence="11">Unannotated protein</fullName>
    </submittedName>
</protein>
<dbReference type="GO" id="GO:0016020">
    <property type="term" value="C:membrane"/>
    <property type="evidence" value="ECO:0007669"/>
    <property type="project" value="UniProtKB-SubCell"/>
</dbReference>
<evidence type="ECO:0000256" key="9">
    <source>
        <dbReference type="SAM" id="Phobius"/>
    </source>
</evidence>
<evidence type="ECO:0000313" key="12">
    <source>
        <dbReference type="EMBL" id="CAB4926766.1"/>
    </source>
</evidence>
<evidence type="ECO:0000256" key="4">
    <source>
        <dbReference type="ARBA" id="ARBA00022692"/>
    </source>
</evidence>
<dbReference type="AlphaFoldDB" id="A0A6J5YHG5"/>
<feature type="region of interest" description="Disordered" evidence="8">
    <location>
        <begin position="1"/>
        <end position="22"/>
    </location>
</feature>
<evidence type="ECO:0000256" key="3">
    <source>
        <dbReference type="ARBA" id="ARBA00022618"/>
    </source>
</evidence>
<feature type="transmembrane region" description="Helical" evidence="9">
    <location>
        <begin position="43"/>
        <end position="61"/>
    </location>
</feature>
<keyword evidence="3" id="KW-0132">Cell division</keyword>
<keyword evidence="2" id="KW-1003">Cell membrane</keyword>
<proteinExistence type="predicted"/>
<dbReference type="Gene3D" id="3.10.20.310">
    <property type="entry name" value="membrane protein fhac"/>
    <property type="match status" value="1"/>
</dbReference>
<keyword evidence="6 9" id="KW-0472">Membrane</keyword>
<dbReference type="Pfam" id="PF08478">
    <property type="entry name" value="POTRA_1"/>
    <property type="match status" value="1"/>
</dbReference>
<dbReference type="InterPro" id="IPR013685">
    <property type="entry name" value="POTRA_FtsQ_type"/>
</dbReference>
<keyword evidence="4 9" id="KW-0812">Transmembrane</keyword>
<dbReference type="PROSITE" id="PS51779">
    <property type="entry name" value="POTRA"/>
    <property type="match status" value="1"/>
</dbReference>
<dbReference type="GO" id="GO:0090529">
    <property type="term" value="P:cell septum assembly"/>
    <property type="evidence" value="ECO:0007669"/>
    <property type="project" value="InterPro"/>
</dbReference>
<evidence type="ECO:0000256" key="1">
    <source>
        <dbReference type="ARBA" id="ARBA00004370"/>
    </source>
</evidence>
<evidence type="ECO:0000256" key="8">
    <source>
        <dbReference type="SAM" id="MobiDB-lite"/>
    </source>
</evidence>
<feature type="domain" description="POTRA" evidence="10">
    <location>
        <begin position="66"/>
        <end position="134"/>
    </location>
</feature>
<dbReference type="PANTHER" id="PTHR35851:SF1">
    <property type="entry name" value="CELL DIVISION PROTEIN FTSQ"/>
    <property type="match status" value="1"/>
</dbReference>
<gene>
    <name evidence="11" type="ORF">UFOPK1392_00909</name>
    <name evidence="12" type="ORF">UFOPK3733_00426</name>
</gene>
<dbReference type="EMBL" id="CAEMXZ010000029">
    <property type="protein sequence ID" value="CAB4323159.1"/>
    <property type="molecule type" value="Genomic_DNA"/>
</dbReference>
<sequence>MNVSILERRGSRGTHDPAAGVDPRIAARRASVRDERRRRWQRGAIVVLAIAAAGASLWFLSRTALFDVDQIRVTGTSRLQIDEVIAASGVAVGDPLIGVDAGSVTRRLQQQPWIRSASVGRDINGVVSIAIVERVAVGWVDAGEGNRIVVDATGVELGPTGPVDASLPQMIGVGKGSLELASILPPGVRSRTVAVEAVDDLLRLHLRPQGTVEFGPAADLPAKVAALVTVMGQVDQRDLCTIRVITPATPVVTRTPICG</sequence>
<comment type="subcellular location">
    <subcellularLocation>
        <location evidence="1">Membrane</location>
    </subcellularLocation>
</comment>
<name>A0A6J5YHG5_9ZZZZ</name>
<organism evidence="11">
    <name type="scientific">freshwater metagenome</name>
    <dbReference type="NCBI Taxonomy" id="449393"/>
    <lineage>
        <taxon>unclassified sequences</taxon>
        <taxon>metagenomes</taxon>
        <taxon>ecological metagenomes</taxon>
    </lineage>
</organism>
<evidence type="ECO:0000256" key="2">
    <source>
        <dbReference type="ARBA" id="ARBA00022475"/>
    </source>
</evidence>
<evidence type="ECO:0000313" key="11">
    <source>
        <dbReference type="EMBL" id="CAB4323159.1"/>
    </source>
</evidence>
<keyword evidence="5 9" id="KW-1133">Transmembrane helix</keyword>
<dbReference type="PANTHER" id="PTHR35851">
    <property type="entry name" value="CELL DIVISION PROTEIN FTSQ"/>
    <property type="match status" value="1"/>
</dbReference>
<dbReference type="InterPro" id="IPR034746">
    <property type="entry name" value="POTRA"/>
</dbReference>
<dbReference type="InterPro" id="IPR026579">
    <property type="entry name" value="FtsQ"/>
</dbReference>
<feature type="compositionally biased region" description="Basic and acidic residues" evidence="8">
    <location>
        <begin position="1"/>
        <end position="15"/>
    </location>
</feature>